<dbReference type="Gene3D" id="3.50.40.10">
    <property type="entry name" value="Phenylalanyl-trna Synthetase, Chain B, domain 3"/>
    <property type="match status" value="1"/>
</dbReference>
<dbReference type="InterPro" id="IPR036690">
    <property type="entry name" value="Fdx_antiC-bd_sf"/>
</dbReference>
<keyword evidence="5 16" id="KW-0820">tRNA-binding</keyword>
<organism evidence="20">
    <name type="scientific">uncultured Alphaproteobacteria bacterium</name>
    <dbReference type="NCBI Taxonomy" id="91750"/>
    <lineage>
        <taxon>Bacteria</taxon>
        <taxon>Pseudomonadati</taxon>
        <taxon>Pseudomonadota</taxon>
        <taxon>Alphaproteobacteria</taxon>
        <taxon>environmental samples</taxon>
    </lineage>
</organism>
<evidence type="ECO:0000256" key="13">
    <source>
        <dbReference type="ARBA" id="ARBA00023146"/>
    </source>
</evidence>
<dbReference type="InterPro" id="IPR012340">
    <property type="entry name" value="NA-bd_OB-fold"/>
</dbReference>
<dbReference type="InterPro" id="IPR041616">
    <property type="entry name" value="PheRS_beta_core"/>
</dbReference>
<dbReference type="InterPro" id="IPR033714">
    <property type="entry name" value="tRNA_bind_bactPheRS"/>
</dbReference>
<proteinExistence type="inferred from homology"/>
<comment type="caution">
    <text evidence="15">Lacks conserved residue(s) required for the propagation of feature annotation.</text>
</comment>
<evidence type="ECO:0000256" key="2">
    <source>
        <dbReference type="ARBA" id="ARBA00008653"/>
    </source>
</evidence>
<evidence type="ECO:0000313" key="20">
    <source>
        <dbReference type="EMBL" id="BAL56482.1"/>
    </source>
</evidence>
<evidence type="ECO:0000256" key="5">
    <source>
        <dbReference type="ARBA" id="ARBA00022555"/>
    </source>
</evidence>
<dbReference type="NCBIfam" id="TIGR00472">
    <property type="entry name" value="pheT_bact"/>
    <property type="match status" value="1"/>
</dbReference>
<dbReference type="InterPro" id="IPR009061">
    <property type="entry name" value="DNA-bd_dom_put_sf"/>
</dbReference>
<dbReference type="SUPFAM" id="SSF46955">
    <property type="entry name" value="Putative DNA-binding domain"/>
    <property type="match status" value="1"/>
</dbReference>
<dbReference type="Gene3D" id="3.30.56.10">
    <property type="match status" value="2"/>
</dbReference>
<evidence type="ECO:0000256" key="3">
    <source>
        <dbReference type="ARBA" id="ARBA00011209"/>
    </source>
</evidence>
<dbReference type="SUPFAM" id="SSF56037">
    <property type="entry name" value="PheT/TilS domain"/>
    <property type="match status" value="1"/>
</dbReference>
<dbReference type="GO" id="GO:0000287">
    <property type="term" value="F:magnesium ion binding"/>
    <property type="evidence" value="ECO:0007669"/>
    <property type="project" value="UniProtKB-UniRule"/>
</dbReference>
<name>H5SJZ6_9PROT</name>
<comment type="similarity">
    <text evidence="2 15">Belongs to the phenylalanyl-tRNA synthetase beta subunit family. Type 1 subfamily.</text>
</comment>
<dbReference type="GO" id="GO:0009328">
    <property type="term" value="C:phenylalanine-tRNA ligase complex"/>
    <property type="evidence" value="ECO:0007669"/>
    <property type="project" value="TreeGrafter"/>
</dbReference>
<dbReference type="GO" id="GO:0005524">
    <property type="term" value="F:ATP binding"/>
    <property type="evidence" value="ECO:0007669"/>
    <property type="project" value="UniProtKB-UniRule"/>
</dbReference>
<evidence type="ECO:0000256" key="9">
    <source>
        <dbReference type="ARBA" id="ARBA00022840"/>
    </source>
</evidence>
<keyword evidence="6 15" id="KW-0436">Ligase</keyword>
<dbReference type="Pfam" id="PF03483">
    <property type="entry name" value="B3_4"/>
    <property type="match status" value="1"/>
</dbReference>
<feature type="domain" description="FDX-ACB" evidence="18">
    <location>
        <begin position="706"/>
        <end position="799"/>
    </location>
</feature>
<dbReference type="InterPro" id="IPR002547">
    <property type="entry name" value="tRNA-bd_dom"/>
</dbReference>
<dbReference type="CDD" id="cd02796">
    <property type="entry name" value="tRNA_bind_bactPheRS"/>
    <property type="match status" value="1"/>
</dbReference>
<dbReference type="InterPro" id="IPR005121">
    <property type="entry name" value="Fdx_antiC-bd"/>
</dbReference>
<feature type="binding site" evidence="15">
    <location>
        <position position="456"/>
    </location>
    <ligand>
        <name>Mg(2+)</name>
        <dbReference type="ChEBI" id="CHEBI:18420"/>
        <note>shared with alpha subunit</note>
    </ligand>
</feature>
<dbReference type="SMART" id="SM00896">
    <property type="entry name" value="FDX-ACB"/>
    <property type="match status" value="1"/>
</dbReference>
<dbReference type="GO" id="GO:0004826">
    <property type="term" value="F:phenylalanine-tRNA ligase activity"/>
    <property type="evidence" value="ECO:0007669"/>
    <property type="project" value="UniProtKB-UniRule"/>
</dbReference>
<dbReference type="SMART" id="SM00874">
    <property type="entry name" value="B5"/>
    <property type="match status" value="1"/>
</dbReference>
<dbReference type="InterPro" id="IPR020825">
    <property type="entry name" value="Phe-tRNA_synthase-like_B3/B4"/>
</dbReference>
<keyword evidence="4 15" id="KW-0963">Cytoplasm</keyword>
<comment type="catalytic activity">
    <reaction evidence="14 15">
        <text>tRNA(Phe) + L-phenylalanine + ATP = L-phenylalanyl-tRNA(Phe) + AMP + diphosphate + H(+)</text>
        <dbReference type="Rhea" id="RHEA:19413"/>
        <dbReference type="Rhea" id="RHEA-COMP:9668"/>
        <dbReference type="Rhea" id="RHEA-COMP:9699"/>
        <dbReference type="ChEBI" id="CHEBI:15378"/>
        <dbReference type="ChEBI" id="CHEBI:30616"/>
        <dbReference type="ChEBI" id="CHEBI:33019"/>
        <dbReference type="ChEBI" id="CHEBI:58095"/>
        <dbReference type="ChEBI" id="CHEBI:78442"/>
        <dbReference type="ChEBI" id="CHEBI:78531"/>
        <dbReference type="ChEBI" id="CHEBI:456215"/>
        <dbReference type="EC" id="6.1.1.20"/>
    </reaction>
</comment>
<dbReference type="Pfam" id="PF01588">
    <property type="entry name" value="tRNA_bind"/>
    <property type="match status" value="1"/>
</dbReference>
<comment type="cofactor">
    <cofactor evidence="15">
        <name>Mg(2+)</name>
        <dbReference type="ChEBI" id="CHEBI:18420"/>
    </cofactor>
    <text evidence="15">Binds 2 magnesium ions per tetramer.</text>
</comment>
<dbReference type="Pfam" id="PF03147">
    <property type="entry name" value="FDX-ACB"/>
    <property type="match status" value="1"/>
</dbReference>
<evidence type="ECO:0000256" key="4">
    <source>
        <dbReference type="ARBA" id="ARBA00022490"/>
    </source>
</evidence>
<dbReference type="InterPro" id="IPR005146">
    <property type="entry name" value="B3/B4_tRNA-bd"/>
</dbReference>
<gene>
    <name evidence="15" type="primary">pheT</name>
    <name evidence="20" type="ORF">HGMM_F40A07C01</name>
</gene>
<dbReference type="Gene3D" id="2.40.50.140">
    <property type="entry name" value="Nucleic acid-binding proteins"/>
    <property type="match status" value="1"/>
</dbReference>
<evidence type="ECO:0000256" key="15">
    <source>
        <dbReference type="HAMAP-Rule" id="MF_00283"/>
    </source>
</evidence>
<keyword evidence="7 15" id="KW-0479">Metal-binding</keyword>
<evidence type="ECO:0000256" key="11">
    <source>
        <dbReference type="ARBA" id="ARBA00022884"/>
    </source>
</evidence>
<dbReference type="SUPFAM" id="SSF55681">
    <property type="entry name" value="Class II aaRS and biotin synthetases"/>
    <property type="match status" value="1"/>
</dbReference>
<dbReference type="NCBIfam" id="NF045760">
    <property type="entry name" value="YtpR"/>
    <property type="match status" value="1"/>
</dbReference>
<dbReference type="InterPro" id="IPR045864">
    <property type="entry name" value="aa-tRNA-synth_II/BPL/LPL"/>
</dbReference>
<evidence type="ECO:0000259" key="18">
    <source>
        <dbReference type="PROSITE" id="PS51447"/>
    </source>
</evidence>
<dbReference type="SUPFAM" id="SSF50249">
    <property type="entry name" value="Nucleic acid-binding proteins"/>
    <property type="match status" value="1"/>
</dbReference>
<dbReference type="PROSITE" id="PS50886">
    <property type="entry name" value="TRBD"/>
    <property type="match status" value="1"/>
</dbReference>
<dbReference type="GO" id="GO:0006432">
    <property type="term" value="P:phenylalanyl-tRNA aminoacylation"/>
    <property type="evidence" value="ECO:0007669"/>
    <property type="project" value="UniProtKB-UniRule"/>
</dbReference>
<evidence type="ECO:0000256" key="12">
    <source>
        <dbReference type="ARBA" id="ARBA00022917"/>
    </source>
</evidence>
<keyword evidence="11 16" id="KW-0694">RNA-binding</keyword>
<protein>
    <recommendedName>
        <fullName evidence="15">Phenylalanine--tRNA ligase beta subunit</fullName>
        <ecNumber evidence="15">6.1.1.20</ecNumber>
    </recommendedName>
    <alternativeName>
        <fullName evidence="15">Phenylalanyl-tRNA synthetase beta subunit</fullName>
        <shortName evidence="15">PheRS</shortName>
    </alternativeName>
</protein>
<keyword evidence="13 15" id="KW-0030">Aminoacyl-tRNA synthetase</keyword>
<dbReference type="PROSITE" id="PS51483">
    <property type="entry name" value="B5"/>
    <property type="match status" value="1"/>
</dbReference>
<evidence type="ECO:0000256" key="14">
    <source>
        <dbReference type="ARBA" id="ARBA00049255"/>
    </source>
</evidence>
<dbReference type="InterPro" id="IPR045060">
    <property type="entry name" value="Phe-tRNA-ligase_IIc_bsu"/>
</dbReference>
<dbReference type="PANTHER" id="PTHR10947:SF0">
    <property type="entry name" value="PHENYLALANINE--TRNA LIGASE BETA SUBUNIT"/>
    <property type="match status" value="1"/>
</dbReference>
<dbReference type="HAMAP" id="MF_00283">
    <property type="entry name" value="Phe_tRNA_synth_beta1"/>
    <property type="match status" value="1"/>
</dbReference>
<dbReference type="Pfam" id="PF03484">
    <property type="entry name" value="B5"/>
    <property type="match status" value="1"/>
</dbReference>
<evidence type="ECO:0000256" key="16">
    <source>
        <dbReference type="PROSITE-ProRule" id="PRU00209"/>
    </source>
</evidence>
<dbReference type="EC" id="6.1.1.20" evidence="15"/>
<dbReference type="FunFam" id="3.50.40.10:FF:000001">
    <property type="entry name" value="Phenylalanine--tRNA ligase beta subunit"/>
    <property type="match status" value="1"/>
</dbReference>
<evidence type="ECO:0000256" key="1">
    <source>
        <dbReference type="ARBA" id="ARBA00004496"/>
    </source>
</evidence>
<dbReference type="Gene3D" id="3.30.70.380">
    <property type="entry name" value="Ferrodoxin-fold anticodon-binding domain"/>
    <property type="match status" value="1"/>
</dbReference>
<evidence type="ECO:0000259" key="19">
    <source>
        <dbReference type="PROSITE" id="PS51483"/>
    </source>
</evidence>
<dbReference type="SUPFAM" id="SSF54991">
    <property type="entry name" value="Anticodon-binding domain of PheRS"/>
    <property type="match status" value="1"/>
</dbReference>
<dbReference type="AlphaFoldDB" id="H5SJZ6"/>
<feature type="binding site" evidence="15">
    <location>
        <position position="465"/>
    </location>
    <ligand>
        <name>Mg(2+)</name>
        <dbReference type="ChEBI" id="CHEBI:18420"/>
        <note>shared with alpha subunit</note>
    </ligand>
</feature>
<dbReference type="PROSITE" id="PS51447">
    <property type="entry name" value="FDX_ACB"/>
    <property type="match status" value="1"/>
</dbReference>
<evidence type="ECO:0000256" key="8">
    <source>
        <dbReference type="ARBA" id="ARBA00022741"/>
    </source>
</evidence>
<feature type="binding site" evidence="15">
    <location>
        <position position="466"/>
    </location>
    <ligand>
        <name>Mg(2+)</name>
        <dbReference type="ChEBI" id="CHEBI:18420"/>
        <note>shared with alpha subunit</note>
    </ligand>
</feature>
<dbReference type="PANTHER" id="PTHR10947">
    <property type="entry name" value="PHENYLALANYL-TRNA SYNTHETASE BETA CHAIN AND LEUCINE-RICH REPEAT-CONTAINING PROTEIN 47"/>
    <property type="match status" value="1"/>
</dbReference>
<dbReference type="SMART" id="SM00873">
    <property type="entry name" value="B3_4"/>
    <property type="match status" value="1"/>
</dbReference>
<keyword evidence="9 15" id="KW-0067">ATP-binding</keyword>
<dbReference type="CDD" id="cd00769">
    <property type="entry name" value="PheRS_beta_core"/>
    <property type="match status" value="1"/>
</dbReference>
<dbReference type="EMBL" id="AP011749">
    <property type="protein sequence ID" value="BAL56482.1"/>
    <property type="molecule type" value="Genomic_DNA"/>
</dbReference>
<dbReference type="FunFam" id="3.30.70.380:FF:000001">
    <property type="entry name" value="Phenylalanine--tRNA ligase beta subunit"/>
    <property type="match status" value="1"/>
</dbReference>
<sequence length="813" mass="89193">MKFTLPWLKEHLETEASAEELAERLTMIGLEVEEVEDPAAKLAPFTVAHVEECRPHPDADRLKLCRVRTREGTTQVVCGAPNARAGIYAIFAPEGAFIPGTGIVLKRAVIRGVESRGMLLSARELGIGDDHSGIVELPGSWEIGTPAAVALGLEGPVFDVAVTPNRPDCFGLQGIARDLAAAGVGTFRPREIHHVPSRGAPGPAIRRAFPEGLEDEACPVFVGRIIRNVRNGPSPEWLQRRLRAIGLRPISALVDITNYVMFDLCRPLHVFDADRLRGDLVLRFARPGERLVALDGREYELAPADIVICDDTGPVSLAGIMGGESTGVTEETTNVLLEVAIFDPVRVARSGRRLGIESDARTRFERGLDPAMVMPGCEYATRLILELCGGEAGPPVVAGRPDVPRREILFRPDQLRRLGGFELDAAEMERILRALGFRVHREPEGWRLVVPSWRPDIGTEACIVEELARIHGYDRIPPAPVIRTEAVASVVLTPAQRLRFDARRAAAAQGLLEAVTWSFIPADHARAFGADEPVRLRNPLSSELDALRPSLLPGLLAAAARNLARWQERGALFELGPRFLGGRPGEQRTTLAGLRWGIFAPSHWSEPRRPVDAIDAKTDLYAILERLGVRTEALQVRREAPAWYHPGRSAVVALGPKAIAAFGEIHPRILKAFEIDVPVAAFEFDLEELPRPKERATKAKPPLEALPYPPADRDFAFLVDLDVPAGELLEVVKKAGGRLVREVRLFDVYTGRGIPEGKKSLAVRVRLQAPDHTLTDAEIEKVANHIVEEAARRLGAVLRGGRSDEEVRETRRP</sequence>
<comment type="subunit">
    <text evidence="3 15">Tetramer of two alpha and two beta subunits.</text>
</comment>
<keyword evidence="12 15" id="KW-0648">Protein biosynthesis</keyword>
<dbReference type="InterPro" id="IPR005147">
    <property type="entry name" value="tRNA_synthase_B5-dom"/>
</dbReference>
<dbReference type="GO" id="GO:0000049">
    <property type="term" value="F:tRNA binding"/>
    <property type="evidence" value="ECO:0007669"/>
    <property type="project" value="UniProtKB-UniRule"/>
</dbReference>
<comment type="subcellular location">
    <subcellularLocation>
        <location evidence="1 15">Cytoplasm</location>
    </subcellularLocation>
</comment>
<keyword evidence="8 15" id="KW-0547">Nucleotide-binding</keyword>
<dbReference type="InterPro" id="IPR004532">
    <property type="entry name" value="Phe-tRNA-ligase_IIc_bsu_bact"/>
</dbReference>
<dbReference type="Pfam" id="PF17759">
    <property type="entry name" value="tRNA_synthFbeta"/>
    <property type="match status" value="1"/>
</dbReference>
<evidence type="ECO:0000256" key="10">
    <source>
        <dbReference type="ARBA" id="ARBA00022842"/>
    </source>
</evidence>
<feature type="domain" description="TRNA-binding" evidence="17">
    <location>
        <begin position="39"/>
        <end position="148"/>
    </location>
</feature>
<keyword evidence="10 15" id="KW-0460">Magnesium</keyword>
<feature type="domain" description="B5" evidence="19">
    <location>
        <begin position="403"/>
        <end position="478"/>
    </location>
</feature>
<reference evidence="20" key="1">
    <citation type="journal article" date="2005" name="Environ. Microbiol.">
        <title>Genetic and functional properties of uncultivated thermophilic crenarchaeotes from a subsurface gold mine as revealed by analysis of genome fragments.</title>
        <authorList>
            <person name="Nunoura T."/>
            <person name="Hirayama H."/>
            <person name="Takami H."/>
            <person name="Oida H."/>
            <person name="Nishi S."/>
            <person name="Shimamura S."/>
            <person name="Suzuki Y."/>
            <person name="Inagaki F."/>
            <person name="Takai K."/>
            <person name="Nealson K.H."/>
            <person name="Horikoshi K."/>
        </authorList>
    </citation>
    <scope>NUCLEOTIDE SEQUENCE</scope>
</reference>
<evidence type="ECO:0000259" key="17">
    <source>
        <dbReference type="PROSITE" id="PS50886"/>
    </source>
</evidence>
<accession>H5SJZ6</accession>
<dbReference type="Gene3D" id="3.30.930.10">
    <property type="entry name" value="Bira Bifunctional Protein, Domain 2"/>
    <property type="match status" value="1"/>
</dbReference>
<reference evidence="20" key="2">
    <citation type="journal article" date="2012" name="PLoS ONE">
        <title>A Deeply Branching Thermophilic Bacterium with an Ancient Acetyl-CoA Pathway Dominates a Subsurface Ecosystem.</title>
        <authorList>
            <person name="Takami H."/>
            <person name="Noguchi H."/>
            <person name="Takaki Y."/>
            <person name="Uchiyama I."/>
            <person name="Toyoda A."/>
            <person name="Nishi S."/>
            <person name="Chee G.-J."/>
            <person name="Arai W."/>
            <person name="Nunoura T."/>
            <person name="Itoh T."/>
            <person name="Hattori M."/>
            <person name="Takai K."/>
        </authorList>
    </citation>
    <scope>NUCLEOTIDE SEQUENCE</scope>
</reference>
<evidence type="ECO:0000256" key="6">
    <source>
        <dbReference type="ARBA" id="ARBA00022598"/>
    </source>
</evidence>
<evidence type="ECO:0000256" key="7">
    <source>
        <dbReference type="ARBA" id="ARBA00022723"/>
    </source>
</evidence>